<evidence type="ECO:0000256" key="1">
    <source>
        <dbReference type="RuleBase" id="RU362044"/>
    </source>
</evidence>
<feature type="transmembrane region" description="Helical" evidence="1">
    <location>
        <begin position="342"/>
        <end position="360"/>
    </location>
</feature>
<dbReference type="GO" id="GO:0043190">
    <property type="term" value="C:ATP-binding cassette (ABC) transporter complex"/>
    <property type="evidence" value="ECO:0007669"/>
    <property type="project" value="InterPro"/>
</dbReference>
<keyword evidence="1" id="KW-0997">Cell inner membrane</keyword>
<dbReference type="Proteomes" id="UP000194798">
    <property type="component" value="Unassembled WGS sequence"/>
</dbReference>
<feature type="transmembrane region" description="Helical" evidence="1">
    <location>
        <begin position="299"/>
        <end position="322"/>
    </location>
</feature>
<dbReference type="PANTHER" id="PTHR30188:SF3">
    <property type="entry name" value="ABC TRANSPORTER PERMEASE"/>
    <property type="match status" value="1"/>
</dbReference>
<comment type="caution">
    <text evidence="3">The sequence shown here is derived from an EMBL/GenBank/DDBJ whole genome shotgun (WGS) entry which is preliminary data.</text>
</comment>
<dbReference type="EMBL" id="MSLT01000023">
    <property type="protein sequence ID" value="OUD12703.1"/>
    <property type="molecule type" value="Genomic_DNA"/>
</dbReference>
<evidence type="ECO:0000313" key="4">
    <source>
        <dbReference type="Proteomes" id="UP000194798"/>
    </source>
</evidence>
<feature type="transmembrane region" description="Helical" evidence="1">
    <location>
        <begin position="179"/>
        <end position="197"/>
    </location>
</feature>
<proteinExistence type="inferred from homology"/>
<feature type="transmembrane region" description="Helical" evidence="1">
    <location>
        <begin position="243"/>
        <end position="262"/>
    </location>
</feature>
<sequence>MQNDDQCTCQGVWTLDTIAPLEKILRHFSQHASQEKITVDGSGIIRLDSAGAWLLHRTRMDLEARGRQVQWQGFSAAQQTLLDNLKNYDIAPVVSSVSTGVCTDVGYHTVALGREVVSFLAFLGENTAVALRILIQPSRIRWREVMSNVYHSGVTALPIVGLMSFLIGVVIAYQGGVQLKLYGANILVADLVGITLLRELAPLLTAIIIAGRSGSAYTAQIGTMVVTEEVDALRTIGISPLELLVFPKVMALVVMLPLLTAYADVMGILGGMVIAFLTLEVGFAEFLDRLQQTVTITTYLVGVGKAPVFAVIIALVGCYHGFQASGSADSVGQKVTTSVVQAIFLVIVSDAVFAILFGWVGI</sequence>
<evidence type="ECO:0000313" key="3">
    <source>
        <dbReference type="EMBL" id="OUD12703.1"/>
    </source>
</evidence>
<keyword evidence="1" id="KW-0812">Transmembrane</keyword>
<evidence type="ECO:0000259" key="2">
    <source>
        <dbReference type="Pfam" id="PF13466"/>
    </source>
</evidence>
<protein>
    <recommendedName>
        <fullName evidence="2">MlaB-like STAS domain-containing protein</fullName>
    </recommendedName>
</protein>
<dbReference type="PANTHER" id="PTHR30188">
    <property type="entry name" value="ABC TRANSPORTER PERMEASE PROTEIN-RELATED"/>
    <property type="match status" value="1"/>
</dbReference>
<dbReference type="Gene3D" id="3.30.750.24">
    <property type="entry name" value="STAS domain"/>
    <property type="match status" value="1"/>
</dbReference>
<feature type="domain" description="MlaB-like STAS" evidence="2">
    <location>
        <begin position="11"/>
        <end position="83"/>
    </location>
</feature>
<accession>A0A251X5C5</accession>
<keyword evidence="1" id="KW-0472">Membrane</keyword>
<dbReference type="NCBIfam" id="TIGR00056">
    <property type="entry name" value="MlaE family lipid ABC transporter permease subunit"/>
    <property type="match status" value="1"/>
</dbReference>
<keyword evidence="1" id="KW-1003">Cell membrane</keyword>
<reference evidence="3 4" key="1">
    <citation type="submission" date="2016-12" db="EMBL/GenBank/DDBJ databases">
        <title>Thioflexothrix psekupsii D3 genome sequencing and assembly.</title>
        <authorList>
            <person name="Fomenkov A."/>
            <person name="Vincze T."/>
            <person name="Grabovich M."/>
            <person name="Anton B.P."/>
            <person name="Dubinina G."/>
            <person name="Orlova M."/>
            <person name="Belousova E."/>
            <person name="Roberts R.J."/>
        </authorList>
    </citation>
    <scope>NUCLEOTIDE SEQUENCE [LARGE SCALE GENOMIC DNA]</scope>
    <source>
        <strain evidence="3">D3</strain>
    </source>
</reference>
<comment type="similarity">
    <text evidence="1">Belongs to the MlaE permease family.</text>
</comment>
<dbReference type="InterPro" id="IPR036513">
    <property type="entry name" value="STAS_dom_sf"/>
</dbReference>
<keyword evidence="1" id="KW-1133">Transmembrane helix</keyword>
<dbReference type="GO" id="GO:0005548">
    <property type="term" value="F:phospholipid transporter activity"/>
    <property type="evidence" value="ECO:0007669"/>
    <property type="project" value="TreeGrafter"/>
</dbReference>
<keyword evidence="4" id="KW-1185">Reference proteome</keyword>
<dbReference type="Pfam" id="PF02405">
    <property type="entry name" value="MlaE"/>
    <property type="match status" value="1"/>
</dbReference>
<dbReference type="InterPro" id="IPR003453">
    <property type="entry name" value="ABC_MlaE_roteobac"/>
</dbReference>
<feature type="transmembrane region" description="Helical" evidence="1">
    <location>
        <begin position="149"/>
        <end position="173"/>
    </location>
</feature>
<gene>
    <name evidence="3" type="ORF">TPSD3_16330</name>
</gene>
<name>A0A251X5C5_9GAMM</name>
<dbReference type="OrthoDB" id="9810518at2"/>
<comment type="subcellular location">
    <subcellularLocation>
        <location evidence="1">Cell inner membrane</location>
        <topology evidence="1">Multi-pass membrane protein</topology>
    </subcellularLocation>
</comment>
<dbReference type="InterPro" id="IPR058548">
    <property type="entry name" value="MlaB-like_STAS"/>
</dbReference>
<dbReference type="Pfam" id="PF13466">
    <property type="entry name" value="STAS_2"/>
    <property type="match status" value="1"/>
</dbReference>
<dbReference type="AlphaFoldDB" id="A0A251X5C5"/>
<organism evidence="3 4">
    <name type="scientific">Thioflexithrix psekupsensis</name>
    <dbReference type="NCBI Taxonomy" id="1570016"/>
    <lineage>
        <taxon>Bacteria</taxon>
        <taxon>Pseudomonadati</taxon>
        <taxon>Pseudomonadota</taxon>
        <taxon>Gammaproteobacteria</taxon>
        <taxon>Thiotrichales</taxon>
        <taxon>Thioflexithrix</taxon>
    </lineage>
</organism>
<dbReference type="InterPro" id="IPR030802">
    <property type="entry name" value="Permease_MalE"/>
</dbReference>
<dbReference type="SUPFAM" id="SSF52091">
    <property type="entry name" value="SpoIIaa-like"/>
    <property type="match status" value="1"/>
</dbReference>
<feature type="transmembrane region" description="Helical" evidence="1">
    <location>
        <begin position="268"/>
        <end position="287"/>
    </location>
</feature>